<dbReference type="InterPro" id="IPR040086">
    <property type="entry name" value="MJ0683-like"/>
</dbReference>
<dbReference type="SFLD" id="SFLDG01084">
    <property type="entry name" value="Uncharacterised_Radical_SAM_Su"/>
    <property type="match status" value="1"/>
</dbReference>
<feature type="compositionally biased region" description="Basic and acidic residues" evidence="4">
    <location>
        <begin position="331"/>
        <end position="350"/>
    </location>
</feature>
<dbReference type="Gene3D" id="3.80.30.30">
    <property type="match status" value="1"/>
</dbReference>
<evidence type="ECO:0000259" key="5">
    <source>
        <dbReference type="Pfam" id="PF04055"/>
    </source>
</evidence>
<feature type="domain" description="Radical SAM core" evidence="5">
    <location>
        <begin position="34"/>
        <end position="241"/>
    </location>
</feature>
<evidence type="ECO:0000313" key="7">
    <source>
        <dbReference type="Proteomes" id="UP000509346"/>
    </source>
</evidence>
<evidence type="ECO:0000256" key="2">
    <source>
        <dbReference type="ARBA" id="ARBA00023004"/>
    </source>
</evidence>
<dbReference type="GO" id="GO:0051536">
    <property type="term" value="F:iron-sulfur cluster binding"/>
    <property type="evidence" value="ECO:0007669"/>
    <property type="project" value="UniProtKB-KW"/>
</dbReference>
<dbReference type="GO" id="GO:0046872">
    <property type="term" value="F:metal ion binding"/>
    <property type="evidence" value="ECO:0007669"/>
    <property type="project" value="UniProtKB-KW"/>
</dbReference>
<keyword evidence="2" id="KW-0408">Iron</keyword>
<evidence type="ECO:0000256" key="3">
    <source>
        <dbReference type="ARBA" id="ARBA00023014"/>
    </source>
</evidence>
<dbReference type="Pfam" id="PF04055">
    <property type="entry name" value="Radical_SAM"/>
    <property type="match status" value="1"/>
</dbReference>
<evidence type="ECO:0000313" key="6">
    <source>
        <dbReference type="EMBL" id="QLH82146.1"/>
    </source>
</evidence>
<dbReference type="GO" id="GO:0003824">
    <property type="term" value="F:catalytic activity"/>
    <property type="evidence" value="ECO:0007669"/>
    <property type="project" value="InterPro"/>
</dbReference>
<keyword evidence="3" id="KW-0411">Iron-sulfur</keyword>
<dbReference type="OrthoDB" id="15538at2157"/>
<name>A0A7D5P6Q6_9EURY</name>
<dbReference type="InterPro" id="IPR058240">
    <property type="entry name" value="rSAM_sf"/>
</dbReference>
<dbReference type="SFLD" id="SFLDS00029">
    <property type="entry name" value="Radical_SAM"/>
    <property type="match status" value="1"/>
</dbReference>
<dbReference type="PANTHER" id="PTHR43432">
    <property type="entry name" value="SLR0285 PROTEIN"/>
    <property type="match status" value="1"/>
</dbReference>
<dbReference type="CDD" id="cd01335">
    <property type="entry name" value="Radical_SAM"/>
    <property type="match status" value="1"/>
</dbReference>
<dbReference type="SUPFAM" id="SSF102114">
    <property type="entry name" value="Radical SAM enzymes"/>
    <property type="match status" value="1"/>
</dbReference>
<organism evidence="6 7">
    <name type="scientific">Halosimplex pelagicum</name>
    <dbReference type="NCBI Taxonomy" id="869886"/>
    <lineage>
        <taxon>Archaea</taxon>
        <taxon>Methanobacteriati</taxon>
        <taxon>Methanobacteriota</taxon>
        <taxon>Stenosarchaea group</taxon>
        <taxon>Halobacteria</taxon>
        <taxon>Halobacteriales</taxon>
        <taxon>Haloarculaceae</taxon>
        <taxon>Halosimplex</taxon>
    </lineage>
</organism>
<reference evidence="6 7" key="1">
    <citation type="submission" date="2020-07" db="EMBL/GenBank/DDBJ databases">
        <title>Halosimplex litoreum sp. nov. and Halosimplex rubrum sp. nov., isolated from different salt environments.</title>
        <authorList>
            <person name="Cui H."/>
        </authorList>
    </citation>
    <scope>NUCLEOTIDE SEQUENCE [LARGE SCALE GENOMIC DNA]</scope>
    <source>
        <strain evidence="6 7">R2</strain>
    </source>
</reference>
<gene>
    <name evidence="6" type="ORF">HZS54_11255</name>
</gene>
<dbReference type="InterPro" id="IPR007197">
    <property type="entry name" value="rSAM"/>
</dbReference>
<keyword evidence="1" id="KW-0479">Metal-binding</keyword>
<sequence length="365" mass="41066">MDKERELRQTKDPTKTLLSKSDLHEKYLCDYVLNIGTGCRHGCVWCYVPGTPNIRARQEMLKEEVGVEDSQEEWGDYVLYRTQIPAELPGTVDRKRKWKETDKGLGTVGISFHTDAYMDSTAAELATQAVRILTDRGHHVRVLTRAPMNAATHPIRRDPAGRVTLRGEDALANAGNKLTVGASINSLNNGEVTAIERNAPPVEARIQGLKRLNEAGVQTYVSMSPTYPTQDKSDLRALMKRLDELNPSVIFHEPINPRGDNFELTVAAAEKAGEIELAKALTEIQSPSAWAEYACNHYRWVQELGDEMGLPVHLWPDKALVKQVSDKRQQWLQKWRDRQPPEEFANRETPSDPMPTLPPVQQTLG</sequence>
<dbReference type="GeneID" id="56083174"/>
<dbReference type="AlphaFoldDB" id="A0A7D5P6Q6"/>
<dbReference type="EMBL" id="CP058909">
    <property type="protein sequence ID" value="QLH82146.1"/>
    <property type="molecule type" value="Genomic_DNA"/>
</dbReference>
<dbReference type="KEGG" id="hpel:HZS54_11255"/>
<evidence type="ECO:0000256" key="4">
    <source>
        <dbReference type="SAM" id="MobiDB-lite"/>
    </source>
</evidence>
<feature type="region of interest" description="Disordered" evidence="4">
    <location>
        <begin position="331"/>
        <end position="365"/>
    </location>
</feature>
<dbReference type="RefSeq" id="WP_179922614.1">
    <property type="nucleotide sequence ID" value="NZ_CP058909.1"/>
</dbReference>
<dbReference type="PANTHER" id="PTHR43432:SF6">
    <property type="entry name" value="RADICAL SAM CORE DOMAIN-CONTAINING PROTEIN"/>
    <property type="match status" value="1"/>
</dbReference>
<protein>
    <submittedName>
        <fullName evidence="6">Radical SAM protein</fullName>
    </submittedName>
</protein>
<keyword evidence="7" id="KW-1185">Reference proteome</keyword>
<accession>A0A7D5P6Q6</accession>
<proteinExistence type="predicted"/>
<evidence type="ECO:0000256" key="1">
    <source>
        <dbReference type="ARBA" id="ARBA00022723"/>
    </source>
</evidence>
<dbReference type="Proteomes" id="UP000509346">
    <property type="component" value="Chromosome"/>
</dbReference>